<keyword evidence="9" id="KW-0472">Membrane</keyword>
<sequence>MPPRVERTYPEPVTTPAPPISRWGYTWRIGLVMLISAIAWSPLVEYQWEQARWWFWLDLLLGAASFVAVFWRRRFPVAVALSTNLVAGFFLSAGGPATLALFSLSTRRRWREILPVSAASALSGGGFILFGDPSGQGRELILVDLALLTTIIAITVGWGMFVGSRRELLATLRDRAETAESEQAARVAQARIAERARIAREMHDVLAHRISIVTMHAGALSYRDDLSADEVKATAATIEQSSRLALVELREVLGVLREDAGDAEPEPPQPTAAAIPDLLGHFRGTGMNLVAELLVDPSAVPGGIGRTAYRVVQEGLTNAAKHAPYARVHLAVSGGPEDGLVIEVSNPLPAGQAPSSLPPSGLGLVGLAERAELAGGRLHHATLSDHHVLRVWLPWNA</sequence>
<organism evidence="11 12">
    <name type="scientific">Aeromicrobium flavum</name>
    <dbReference type="NCBI Taxonomy" id="416568"/>
    <lineage>
        <taxon>Bacteria</taxon>
        <taxon>Bacillati</taxon>
        <taxon>Actinomycetota</taxon>
        <taxon>Actinomycetes</taxon>
        <taxon>Propionibacteriales</taxon>
        <taxon>Nocardioidaceae</taxon>
        <taxon>Aeromicrobium</taxon>
    </lineage>
</organism>
<reference evidence="11 12" key="1">
    <citation type="submission" date="2019-07" db="EMBL/GenBank/DDBJ databases">
        <title>Whole genome shotgun sequence of Aeromicrobium flavum NBRC 107625.</title>
        <authorList>
            <person name="Hosoyama A."/>
            <person name="Uohara A."/>
            <person name="Ohji S."/>
            <person name="Ichikawa N."/>
        </authorList>
    </citation>
    <scope>NUCLEOTIDE SEQUENCE [LARGE SCALE GENOMIC DNA]</scope>
    <source>
        <strain evidence="11 12">NBRC 107625</strain>
    </source>
</reference>
<feature type="transmembrane region" description="Helical" evidence="9">
    <location>
        <begin position="77"/>
        <end position="101"/>
    </location>
</feature>
<evidence type="ECO:0000256" key="1">
    <source>
        <dbReference type="ARBA" id="ARBA00000085"/>
    </source>
</evidence>
<keyword evidence="3" id="KW-0597">Phosphoprotein</keyword>
<comment type="catalytic activity">
    <reaction evidence="1">
        <text>ATP + protein L-histidine = ADP + protein N-phospho-L-histidine.</text>
        <dbReference type="EC" id="2.7.13.3"/>
    </reaction>
</comment>
<dbReference type="OrthoDB" id="227596at2"/>
<dbReference type="InterPro" id="IPR036890">
    <property type="entry name" value="HATPase_C_sf"/>
</dbReference>
<feature type="transmembrane region" description="Helical" evidence="9">
    <location>
        <begin position="25"/>
        <end position="46"/>
    </location>
</feature>
<dbReference type="AlphaFoldDB" id="A0A512HWT5"/>
<keyword evidence="4" id="KW-0808">Transferase</keyword>
<evidence type="ECO:0000256" key="2">
    <source>
        <dbReference type="ARBA" id="ARBA00012438"/>
    </source>
</evidence>
<evidence type="ECO:0000256" key="3">
    <source>
        <dbReference type="ARBA" id="ARBA00022553"/>
    </source>
</evidence>
<dbReference type="EMBL" id="BJZQ01000012">
    <property type="protein sequence ID" value="GEO89908.1"/>
    <property type="molecule type" value="Genomic_DNA"/>
</dbReference>
<evidence type="ECO:0000313" key="11">
    <source>
        <dbReference type="EMBL" id="GEO89908.1"/>
    </source>
</evidence>
<dbReference type="PANTHER" id="PTHR24421:SF10">
    <property type="entry name" value="NITRATE_NITRITE SENSOR PROTEIN NARQ"/>
    <property type="match status" value="1"/>
</dbReference>
<feature type="transmembrane region" description="Helical" evidence="9">
    <location>
        <begin position="113"/>
        <end position="130"/>
    </location>
</feature>
<evidence type="ECO:0000256" key="7">
    <source>
        <dbReference type="ARBA" id="ARBA00022840"/>
    </source>
</evidence>
<keyword evidence="8" id="KW-0902">Two-component regulatory system</keyword>
<evidence type="ECO:0000256" key="6">
    <source>
        <dbReference type="ARBA" id="ARBA00022777"/>
    </source>
</evidence>
<proteinExistence type="predicted"/>
<dbReference type="Pfam" id="PF07730">
    <property type="entry name" value="HisKA_3"/>
    <property type="match status" value="1"/>
</dbReference>
<feature type="domain" description="Signal transduction histidine kinase subgroup 3 dimerisation and phosphoacceptor" evidence="10">
    <location>
        <begin position="194"/>
        <end position="259"/>
    </location>
</feature>
<evidence type="ECO:0000256" key="8">
    <source>
        <dbReference type="ARBA" id="ARBA00023012"/>
    </source>
</evidence>
<dbReference type="GO" id="GO:0000155">
    <property type="term" value="F:phosphorelay sensor kinase activity"/>
    <property type="evidence" value="ECO:0007669"/>
    <property type="project" value="InterPro"/>
</dbReference>
<keyword evidence="12" id="KW-1185">Reference proteome</keyword>
<dbReference type="Gene3D" id="3.30.565.10">
    <property type="entry name" value="Histidine kinase-like ATPase, C-terminal domain"/>
    <property type="match status" value="1"/>
</dbReference>
<evidence type="ECO:0000256" key="5">
    <source>
        <dbReference type="ARBA" id="ARBA00022741"/>
    </source>
</evidence>
<accession>A0A512HWT5</accession>
<keyword evidence="9" id="KW-1133">Transmembrane helix</keyword>
<comment type="caution">
    <text evidence="11">The sequence shown here is derived from an EMBL/GenBank/DDBJ whole genome shotgun (WGS) entry which is preliminary data.</text>
</comment>
<keyword evidence="7" id="KW-0067">ATP-binding</keyword>
<evidence type="ECO:0000313" key="12">
    <source>
        <dbReference type="Proteomes" id="UP000321769"/>
    </source>
</evidence>
<dbReference type="GO" id="GO:0046983">
    <property type="term" value="F:protein dimerization activity"/>
    <property type="evidence" value="ECO:0007669"/>
    <property type="project" value="InterPro"/>
</dbReference>
<dbReference type="PANTHER" id="PTHR24421">
    <property type="entry name" value="NITRATE/NITRITE SENSOR PROTEIN NARX-RELATED"/>
    <property type="match status" value="1"/>
</dbReference>
<name>A0A512HWT5_9ACTN</name>
<dbReference type="GO" id="GO:0016020">
    <property type="term" value="C:membrane"/>
    <property type="evidence" value="ECO:0007669"/>
    <property type="project" value="InterPro"/>
</dbReference>
<feature type="transmembrane region" description="Helical" evidence="9">
    <location>
        <begin position="142"/>
        <end position="163"/>
    </location>
</feature>
<keyword evidence="6 11" id="KW-0418">Kinase</keyword>
<evidence type="ECO:0000259" key="10">
    <source>
        <dbReference type="Pfam" id="PF07730"/>
    </source>
</evidence>
<dbReference type="InterPro" id="IPR011712">
    <property type="entry name" value="Sig_transdc_His_kin_sub3_dim/P"/>
</dbReference>
<dbReference type="SUPFAM" id="SSF55874">
    <property type="entry name" value="ATPase domain of HSP90 chaperone/DNA topoisomerase II/histidine kinase"/>
    <property type="match status" value="1"/>
</dbReference>
<keyword evidence="5" id="KW-0547">Nucleotide-binding</keyword>
<dbReference type="Proteomes" id="UP000321769">
    <property type="component" value="Unassembled WGS sequence"/>
</dbReference>
<keyword evidence="9" id="KW-0812">Transmembrane</keyword>
<dbReference type="Gene3D" id="1.20.5.1930">
    <property type="match status" value="1"/>
</dbReference>
<feature type="transmembrane region" description="Helical" evidence="9">
    <location>
        <begin position="53"/>
        <end position="71"/>
    </location>
</feature>
<gene>
    <name evidence="11" type="ORF">AFL01nite_22350</name>
</gene>
<dbReference type="InterPro" id="IPR050482">
    <property type="entry name" value="Sensor_HK_TwoCompSys"/>
</dbReference>
<protein>
    <recommendedName>
        <fullName evidence="2">histidine kinase</fullName>
        <ecNumber evidence="2">2.7.13.3</ecNumber>
    </recommendedName>
</protein>
<evidence type="ECO:0000256" key="4">
    <source>
        <dbReference type="ARBA" id="ARBA00022679"/>
    </source>
</evidence>
<dbReference type="GO" id="GO:0005524">
    <property type="term" value="F:ATP binding"/>
    <property type="evidence" value="ECO:0007669"/>
    <property type="project" value="UniProtKB-KW"/>
</dbReference>
<evidence type="ECO:0000256" key="9">
    <source>
        <dbReference type="SAM" id="Phobius"/>
    </source>
</evidence>
<dbReference type="CDD" id="cd16917">
    <property type="entry name" value="HATPase_UhpB-NarQ-NarX-like"/>
    <property type="match status" value="1"/>
</dbReference>
<dbReference type="EC" id="2.7.13.3" evidence="2"/>